<dbReference type="InterPro" id="IPR011564">
    <property type="entry name" value="Telomer_end-bd_POT1/Cdc13"/>
</dbReference>
<proteinExistence type="inferred from homology"/>
<dbReference type="PANTHER" id="PTHR14513:SF0">
    <property type="entry name" value="PROTECTION OF TELOMERES PROTEIN 1"/>
    <property type="match status" value="1"/>
</dbReference>
<dbReference type="InterPro" id="IPR032042">
    <property type="entry name" value="POT1PC"/>
</dbReference>
<feature type="compositionally biased region" description="Basic and acidic residues" evidence="9">
    <location>
        <begin position="369"/>
        <end position="381"/>
    </location>
</feature>
<dbReference type="InterPro" id="IPR028389">
    <property type="entry name" value="POT1"/>
</dbReference>
<evidence type="ECO:0000256" key="8">
    <source>
        <dbReference type="ARBA" id="ARBA00023242"/>
    </source>
</evidence>
<comment type="similarity">
    <text evidence="3">Belongs to the telombin family.</text>
</comment>
<evidence type="ECO:0000313" key="11">
    <source>
        <dbReference type="EMBL" id="KAF4975067.1"/>
    </source>
</evidence>
<feature type="region of interest" description="Disordered" evidence="9">
    <location>
        <begin position="585"/>
        <end position="620"/>
    </location>
</feature>
<keyword evidence="8" id="KW-0539">Nucleus</keyword>
<evidence type="ECO:0000256" key="1">
    <source>
        <dbReference type="ARBA" id="ARBA00004123"/>
    </source>
</evidence>
<feature type="compositionally biased region" description="Basic and acidic residues" evidence="9">
    <location>
        <begin position="395"/>
        <end position="404"/>
    </location>
</feature>
<dbReference type="Pfam" id="PF16686">
    <property type="entry name" value="POT1PC"/>
    <property type="match status" value="1"/>
</dbReference>
<dbReference type="GO" id="GO:0032210">
    <property type="term" value="P:regulation of telomere maintenance via telomerase"/>
    <property type="evidence" value="ECO:0007669"/>
    <property type="project" value="TreeGrafter"/>
</dbReference>
<dbReference type="SUPFAM" id="SSF50249">
    <property type="entry name" value="Nucleic acid-binding proteins"/>
    <property type="match status" value="2"/>
</dbReference>
<protein>
    <recommendedName>
        <fullName evidence="4">Protection of telomeres protein 1</fullName>
    </recommendedName>
</protein>
<feature type="compositionally biased region" description="Basic and acidic residues" evidence="9">
    <location>
        <begin position="349"/>
        <end position="361"/>
    </location>
</feature>
<dbReference type="Proteomes" id="UP000635477">
    <property type="component" value="Unassembled WGS sequence"/>
</dbReference>
<organism evidence="11 12">
    <name type="scientific">Fusarium zealandicum</name>
    <dbReference type="NCBI Taxonomy" id="1053134"/>
    <lineage>
        <taxon>Eukaryota</taxon>
        <taxon>Fungi</taxon>
        <taxon>Dikarya</taxon>
        <taxon>Ascomycota</taxon>
        <taxon>Pezizomycotina</taxon>
        <taxon>Sordariomycetes</taxon>
        <taxon>Hypocreomycetidae</taxon>
        <taxon>Hypocreales</taxon>
        <taxon>Nectriaceae</taxon>
        <taxon>Fusarium</taxon>
        <taxon>Fusarium staphyleae species complex</taxon>
    </lineage>
</organism>
<dbReference type="GO" id="GO:0016233">
    <property type="term" value="P:telomere capping"/>
    <property type="evidence" value="ECO:0007669"/>
    <property type="project" value="TreeGrafter"/>
</dbReference>
<evidence type="ECO:0000256" key="7">
    <source>
        <dbReference type="ARBA" id="ARBA00023125"/>
    </source>
</evidence>
<dbReference type="Pfam" id="PF02765">
    <property type="entry name" value="POT1"/>
    <property type="match status" value="1"/>
</dbReference>
<name>A0A8H4UEH1_9HYPO</name>
<sequence length="670" mass="75896">MSAPPLLPNYVTVRNILDGEVRAHAMVNVVGVVVDYRAPIPTRGNDWKCQIRLYDASVQDDNELSICLNIFRPKNEMPTAGCGDVMLIRSVKVQKYQTEMPSLLTNYETRIAVYTASKIPKPPVGASCALLPPPRPKDRRPDDKENTFVSQMYHSVDKGRVPGEHEFENMVLVSSNVRDKFSVLQDVSVGRFYDIVAQVVKAPYDAGDKMTLWVTDYTENSTFYHYAYNPLNASEGPDGDPWNYTAKYTKPASSSDWPGPFGKLCMQVTCWEPHATAIRETEVFSGTWVMMRNVQIKLGHNGSNQEGFIREDRGASGLKIGIYSLNPAEDPENINPHLKEALRRKRDYERMRKSQLKDINEASKAGQKRKAELASEAEPKLNSRSKRNKKRAKARHIEPSDERPPPVGDLNSNVKCENQDKPTSLVAEMAEIVHHQSAIDGQDVRLKLPFVNTNYRANVRVVNFFPSKLVNFAVPKKESEYDALSDDGGESVSSNDTEDEDGTENTMEVFTATRRWEWRFYLEVEDAAVPNKQKKQRMWVAVDNQAAQCLLKLDASNLRHDKQKVEALRNKLFILWGDLEEHKSREREKQREALEKARKGGPPRHSPEGDEAGPETSKAQVANRPFSCCIQQYGVKVQETDPAKADAGNGRRWQRMYRLFGTLVSDFEVV</sequence>
<reference evidence="11" key="2">
    <citation type="submission" date="2020-05" db="EMBL/GenBank/DDBJ databases">
        <authorList>
            <person name="Kim H.-S."/>
            <person name="Proctor R.H."/>
            <person name="Brown D.W."/>
        </authorList>
    </citation>
    <scope>NUCLEOTIDE SEQUENCE</scope>
    <source>
        <strain evidence="11">NRRL 22465</strain>
    </source>
</reference>
<keyword evidence="6" id="KW-0779">Telomere</keyword>
<feature type="region of interest" description="Disordered" evidence="9">
    <location>
        <begin position="349"/>
        <end position="417"/>
    </location>
</feature>
<feature type="region of interest" description="Disordered" evidence="9">
    <location>
        <begin position="480"/>
        <end position="506"/>
    </location>
</feature>
<evidence type="ECO:0000256" key="5">
    <source>
        <dbReference type="ARBA" id="ARBA00022454"/>
    </source>
</evidence>
<dbReference type="PANTHER" id="PTHR14513">
    <property type="entry name" value="PROTECTION OF TELOMERES 1"/>
    <property type="match status" value="1"/>
</dbReference>
<dbReference type="GO" id="GO:0098505">
    <property type="term" value="F:G-rich strand telomeric DNA binding"/>
    <property type="evidence" value="ECO:0007669"/>
    <property type="project" value="TreeGrafter"/>
</dbReference>
<evidence type="ECO:0000313" key="12">
    <source>
        <dbReference type="Proteomes" id="UP000635477"/>
    </source>
</evidence>
<feature type="compositionally biased region" description="Basic and acidic residues" evidence="9">
    <location>
        <begin position="135"/>
        <end position="144"/>
    </location>
</feature>
<dbReference type="GO" id="GO:0000783">
    <property type="term" value="C:nuclear telomere cap complex"/>
    <property type="evidence" value="ECO:0007669"/>
    <property type="project" value="TreeGrafter"/>
</dbReference>
<dbReference type="EMBL" id="JABEYC010000678">
    <property type="protein sequence ID" value="KAF4975067.1"/>
    <property type="molecule type" value="Genomic_DNA"/>
</dbReference>
<comment type="caution">
    <text evidence="11">The sequence shown here is derived from an EMBL/GenBank/DDBJ whole genome shotgun (WGS) entry which is preliminary data.</text>
</comment>
<feature type="compositionally biased region" description="Basic residues" evidence="9">
    <location>
        <begin position="383"/>
        <end position="394"/>
    </location>
</feature>
<keyword evidence="7" id="KW-0238">DNA-binding</keyword>
<comment type="subcellular location">
    <subcellularLocation>
        <location evidence="2">Chromosome</location>
        <location evidence="2">Telomere</location>
    </subcellularLocation>
    <subcellularLocation>
        <location evidence="1">Nucleus</location>
    </subcellularLocation>
</comment>
<dbReference type="OrthoDB" id="2186770at2759"/>
<evidence type="ECO:0000256" key="3">
    <source>
        <dbReference type="ARBA" id="ARBA00008442"/>
    </source>
</evidence>
<dbReference type="FunFam" id="2.40.50.140:FF:000303">
    <property type="entry name" value="Protection of telomeres protein 1"/>
    <property type="match status" value="1"/>
</dbReference>
<dbReference type="Gene3D" id="2.40.50.140">
    <property type="entry name" value="Nucleic acid-binding proteins"/>
    <property type="match status" value="2"/>
</dbReference>
<evidence type="ECO:0000256" key="4">
    <source>
        <dbReference type="ARBA" id="ARBA00015253"/>
    </source>
</evidence>
<feature type="domain" description="Telomeric single stranded DNA binding POT1/Cdc13" evidence="10">
    <location>
        <begin position="10"/>
        <end position="158"/>
    </location>
</feature>
<evidence type="ECO:0000259" key="10">
    <source>
        <dbReference type="SMART" id="SM00976"/>
    </source>
</evidence>
<accession>A0A8H4UEH1</accession>
<reference evidence="11" key="1">
    <citation type="journal article" date="2020" name="BMC Genomics">
        <title>Correction to: Identification and distribution of gene clusters required for synthesis of sphingolipid metabolism inhibitors in diverse species of the filamentous fungus Fusarium.</title>
        <authorList>
            <person name="Kim H.S."/>
            <person name="Lohmar J.M."/>
            <person name="Busman M."/>
            <person name="Brown D.W."/>
            <person name="Naumann T.A."/>
            <person name="Divon H.H."/>
            <person name="Lysoe E."/>
            <person name="Uhlig S."/>
            <person name="Proctor R.H."/>
        </authorList>
    </citation>
    <scope>NUCLEOTIDE SEQUENCE</scope>
    <source>
        <strain evidence="11">NRRL 22465</strain>
    </source>
</reference>
<feature type="region of interest" description="Disordered" evidence="9">
    <location>
        <begin position="125"/>
        <end position="144"/>
    </location>
</feature>
<dbReference type="AlphaFoldDB" id="A0A8H4UEH1"/>
<feature type="compositionally biased region" description="Basic and acidic residues" evidence="9">
    <location>
        <begin position="585"/>
        <end position="598"/>
    </location>
</feature>
<keyword evidence="12" id="KW-1185">Reference proteome</keyword>
<evidence type="ECO:0000256" key="9">
    <source>
        <dbReference type="SAM" id="MobiDB-lite"/>
    </source>
</evidence>
<dbReference type="InterPro" id="IPR012340">
    <property type="entry name" value="NA-bd_OB-fold"/>
</dbReference>
<dbReference type="GO" id="GO:0010521">
    <property type="term" value="F:telomerase inhibitor activity"/>
    <property type="evidence" value="ECO:0007669"/>
    <property type="project" value="TreeGrafter"/>
</dbReference>
<keyword evidence="5" id="KW-0158">Chromosome</keyword>
<evidence type="ECO:0000256" key="2">
    <source>
        <dbReference type="ARBA" id="ARBA00004574"/>
    </source>
</evidence>
<evidence type="ECO:0000256" key="6">
    <source>
        <dbReference type="ARBA" id="ARBA00022895"/>
    </source>
</evidence>
<dbReference type="SMART" id="SM00976">
    <property type="entry name" value="Telo_bind"/>
    <property type="match status" value="1"/>
</dbReference>
<gene>
    <name evidence="11" type="ORF">FZEAL_8103</name>
</gene>